<keyword evidence="4" id="KW-0882">Thioester bond</keyword>
<dbReference type="SUPFAM" id="SSF50242">
    <property type="entry name" value="TIMP-like"/>
    <property type="match status" value="1"/>
</dbReference>
<dbReference type="Gene3D" id="2.60.120.1540">
    <property type="match status" value="1"/>
</dbReference>
<dbReference type="FunFam" id="2.60.40.1930:FF:000008">
    <property type="entry name" value="Complement C3"/>
    <property type="match status" value="1"/>
</dbReference>
<dbReference type="InterPro" id="IPR047565">
    <property type="entry name" value="Alpha-macroglob_thiol-ester_cl"/>
</dbReference>
<dbReference type="PROSITE" id="PS01178">
    <property type="entry name" value="ANAPHYLATOXIN_2"/>
    <property type="match status" value="1"/>
</dbReference>
<dbReference type="Gene3D" id="2.40.50.120">
    <property type="match status" value="1"/>
</dbReference>
<dbReference type="Gene3D" id="6.20.50.160">
    <property type="match status" value="1"/>
</dbReference>
<keyword evidence="2" id="KW-0964">Secreted</keyword>
<dbReference type="CDD" id="cd02896">
    <property type="entry name" value="complement_C3_C4_C5"/>
    <property type="match status" value="1"/>
</dbReference>
<dbReference type="FunFam" id="2.60.40.10:FF:000155">
    <property type="entry name" value="complement C3 isoform X1"/>
    <property type="match status" value="1"/>
</dbReference>
<dbReference type="Pfam" id="PF07703">
    <property type="entry name" value="A2M_BRD"/>
    <property type="match status" value="1"/>
</dbReference>
<dbReference type="InterPro" id="IPR050473">
    <property type="entry name" value="A2M/Complement_sys"/>
</dbReference>
<protein>
    <submittedName>
        <fullName evidence="9">Uncharacterized protein</fullName>
    </submittedName>
</protein>
<dbReference type="InterPro" id="IPR001599">
    <property type="entry name" value="Macroglobln_a2"/>
</dbReference>
<dbReference type="Gene3D" id="2.60.40.10">
    <property type="entry name" value="Immunoglobulins"/>
    <property type="match status" value="2"/>
</dbReference>
<dbReference type="CDD" id="cd03583">
    <property type="entry name" value="NTR_complement_C3"/>
    <property type="match status" value="1"/>
</dbReference>
<dbReference type="GO" id="GO:0004866">
    <property type="term" value="F:endopeptidase inhibitor activity"/>
    <property type="evidence" value="ECO:0007669"/>
    <property type="project" value="InterPro"/>
</dbReference>
<dbReference type="InterPro" id="IPR041425">
    <property type="entry name" value="C3/4/5_MG1"/>
</dbReference>
<dbReference type="Proteomes" id="UP000694395">
    <property type="component" value="Chromosome 13"/>
</dbReference>
<dbReference type="InterPro" id="IPR011625">
    <property type="entry name" value="A2M_N_BRD"/>
</dbReference>
<dbReference type="InterPro" id="IPR048848">
    <property type="entry name" value="C3_CUB2"/>
</dbReference>
<dbReference type="Pfam" id="PF01821">
    <property type="entry name" value="ANATO"/>
    <property type="match status" value="1"/>
</dbReference>
<dbReference type="InterPro" id="IPR011626">
    <property type="entry name" value="Alpha-macroglobulin_TED"/>
</dbReference>
<dbReference type="InterPro" id="IPR013783">
    <property type="entry name" value="Ig-like_fold"/>
</dbReference>
<dbReference type="FunFam" id="2.60.40.1940:FF:000001">
    <property type="entry name" value="Complement component C3"/>
    <property type="match status" value="1"/>
</dbReference>
<feature type="signal peptide" evidence="6">
    <location>
        <begin position="1"/>
        <end position="21"/>
    </location>
</feature>
<dbReference type="InterPro" id="IPR019742">
    <property type="entry name" value="MacrogloblnA2_CS"/>
</dbReference>
<dbReference type="InterPro" id="IPR018081">
    <property type="entry name" value="Anaphylatoxin_comp_syst"/>
</dbReference>
<dbReference type="InterPro" id="IPR008993">
    <property type="entry name" value="TIMP-like_OB-fold"/>
</dbReference>
<dbReference type="PROSITE" id="PS01177">
    <property type="entry name" value="ANAPHYLATOXIN_1"/>
    <property type="match status" value="1"/>
</dbReference>
<keyword evidence="5" id="KW-1015">Disulfide bond</keyword>
<evidence type="ECO:0000256" key="1">
    <source>
        <dbReference type="ARBA" id="ARBA00004613"/>
    </source>
</evidence>
<dbReference type="PANTHER" id="PTHR11412">
    <property type="entry name" value="MACROGLOBULIN / COMPLEMENT"/>
    <property type="match status" value="1"/>
</dbReference>
<feature type="domain" description="NTR" evidence="8">
    <location>
        <begin position="1419"/>
        <end position="1565"/>
    </location>
</feature>
<name>A0A8C7U0M2_ONCMY</name>
<dbReference type="GeneTree" id="ENSGT00940000154063"/>
<dbReference type="FunFam" id="1.20.91.20:FF:000001">
    <property type="entry name" value="Complement C3"/>
    <property type="match status" value="1"/>
</dbReference>
<reference evidence="9" key="1">
    <citation type="submission" date="2020-07" db="EMBL/GenBank/DDBJ databases">
        <title>A long reads based de novo assembly of the rainbow trout Arlee double haploid line genome.</title>
        <authorList>
            <person name="Gao G."/>
            <person name="Palti Y."/>
        </authorList>
    </citation>
    <scope>NUCLEOTIDE SEQUENCE [LARGE SCALE GENOMIC DNA]</scope>
</reference>
<accession>A0A8C7U0M2</accession>
<dbReference type="SUPFAM" id="SSF49410">
    <property type="entry name" value="Alpha-macroglobulin receptor domain"/>
    <property type="match status" value="1"/>
</dbReference>
<dbReference type="InterPro" id="IPR008930">
    <property type="entry name" value="Terpenoid_cyclase/PrenylTrfase"/>
</dbReference>
<dbReference type="PROSITE" id="PS50189">
    <property type="entry name" value="NTR"/>
    <property type="match status" value="1"/>
</dbReference>
<dbReference type="InterPro" id="IPR000020">
    <property type="entry name" value="Anaphylatoxin/fibulin"/>
</dbReference>
<dbReference type="Gene3D" id="1.20.91.20">
    <property type="entry name" value="Anaphylotoxins (complement system)"/>
    <property type="match status" value="1"/>
</dbReference>
<dbReference type="FunFam" id="2.20.130.20:FF:000001">
    <property type="entry name" value="Complement C3"/>
    <property type="match status" value="1"/>
</dbReference>
<proteinExistence type="predicted"/>
<evidence type="ECO:0000313" key="10">
    <source>
        <dbReference type="Proteomes" id="UP000694395"/>
    </source>
</evidence>
<evidence type="ECO:0000256" key="4">
    <source>
        <dbReference type="ARBA" id="ARBA00022966"/>
    </source>
</evidence>
<dbReference type="Pfam" id="PF07678">
    <property type="entry name" value="TED_complement"/>
    <property type="match status" value="1"/>
</dbReference>
<dbReference type="Gene3D" id="1.50.10.20">
    <property type="match status" value="1"/>
</dbReference>
<dbReference type="Gene3D" id="2.20.130.20">
    <property type="match status" value="1"/>
</dbReference>
<dbReference type="InterPro" id="IPR018933">
    <property type="entry name" value="Netrin_module_non-TIMP"/>
</dbReference>
<organism evidence="9 10">
    <name type="scientific">Oncorhynchus mykiss</name>
    <name type="common">Rainbow trout</name>
    <name type="synonym">Salmo gairdneri</name>
    <dbReference type="NCBI Taxonomy" id="8022"/>
    <lineage>
        <taxon>Eukaryota</taxon>
        <taxon>Metazoa</taxon>
        <taxon>Chordata</taxon>
        <taxon>Craniata</taxon>
        <taxon>Vertebrata</taxon>
        <taxon>Euteleostomi</taxon>
        <taxon>Actinopterygii</taxon>
        <taxon>Neopterygii</taxon>
        <taxon>Teleostei</taxon>
        <taxon>Protacanthopterygii</taxon>
        <taxon>Salmoniformes</taxon>
        <taxon>Salmonidae</taxon>
        <taxon>Salmoninae</taxon>
        <taxon>Oncorhynchus</taxon>
    </lineage>
</organism>
<dbReference type="FunFam" id="2.40.50.120:FF:000013">
    <property type="entry name" value="Complement C3"/>
    <property type="match status" value="1"/>
</dbReference>
<keyword evidence="3 6" id="KW-0732">Signal</keyword>
<dbReference type="SMART" id="SM01360">
    <property type="entry name" value="A2M"/>
    <property type="match status" value="1"/>
</dbReference>
<dbReference type="SUPFAM" id="SSF48239">
    <property type="entry name" value="Terpenoid cyclases/Protein prenyltransferases"/>
    <property type="match status" value="1"/>
</dbReference>
<dbReference type="FunFam" id="2.60.40.10:FF:001013">
    <property type="entry name" value="Complement C3"/>
    <property type="match status" value="1"/>
</dbReference>
<gene>
    <name evidence="9" type="primary">LOC100135918</name>
</gene>
<comment type="subcellular location">
    <subcellularLocation>
        <location evidence="1">Secreted</location>
    </subcellularLocation>
</comment>
<dbReference type="InterPro" id="IPR040839">
    <property type="entry name" value="MG4"/>
</dbReference>
<dbReference type="SMART" id="SM00643">
    <property type="entry name" value="C345C"/>
    <property type="match status" value="1"/>
</dbReference>
<feature type="domain" description="Anaphylatoxin-like" evidence="7">
    <location>
        <begin position="603"/>
        <end position="638"/>
    </location>
</feature>
<dbReference type="PANTHER" id="PTHR11412:SF81">
    <property type="entry name" value="COMPLEMENT C3"/>
    <property type="match status" value="1"/>
</dbReference>
<dbReference type="Pfam" id="PF21308">
    <property type="entry name" value="C3_CUB2"/>
    <property type="match status" value="1"/>
</dbReference>
<dbReference type="SMART" id="SM01361">
    <property type="entry name" value="A2M_recep"/>
    <property type="match status" value="1"/>
</dbReference>
<reference evidence="9" key="3">
    <citation type="submission" date="2025-09" db="UniProtKB">
        <authorList>
            <consortium name="Ensembl"/>
        </authorList>
    </citation>
    <scope>IDENTIFICATION</scope>
</reference>
<dbReference type="Pfam" id="PF01759">
    <property type="entry name" value="NTR"/>
    <property type="match status" value="1"/>
</dbReference>
<dbReference type="Gene3D" id="2.60.40.1930">
    <property type="match status" value="2"/>
</dbReference>
<dbReference type="Pfam" id="PF17791">
    <property type="entry name" value="MG3"/>
    <property type="match status" value="1"/>
</dbReference>
<evidence type="ECO:0000259" key="7">
    <source>
        <dbReference type="PROSITE" id="PS01178"/>
    </source>
</evidence>
<dbReference type="Ensembl" id="ENSOMYT00000094277.2">
    <property type="protein sequence ID" value="ENSOMYP00000086525.2"/>
    <property type="gene ID" value="ENSOMYG00000039513.2"/>
</dbReference>
<dbReference type="Gene3D" id="2.60.40.1940">
    <property type="match status" value="1"/>
</dbReference>
<evidence type="ECO:0000256" key="6">
    <source>
        <dbReference type="SAM" id="SignalP"/>
    </source>
</evidence>
<dbReference type="InterPro" id="IPR001134">
    <property type="entry name" value="Netrin_domain"/>
</dbReference>
<evidence type="ECO:0000313" key="9">
    <source>
        <dbReference type="Ensembl" id="ENSOMYP00000086525.2"/>
    </source>
</evidence>
<reference evidence="9" key="2">
    <citation type="submission" date="2025-08" db="UniProtKB">
        <authorList>
            <consortium name="Ensembl"/>
        </authorList>
    </citation>
    <scope>IDENTIFICATION</scope>
</reference>
<dbReference type="Pfam" id="PF00207">
    <property type="entry name" value="A2M"/>
    <property type="match status" value="1"/>
</dbReference>
<dbReference type="Pfam" id="PF17789">
    <property type="entry name" value="MG4"/>
    <property type="match status" value="1"/>
</dbReference>
<dbReference type="Gene3D" id="2.60.40.690">
    <property type="entry name" value="Alpha-macroglobulin, receptor-binding domain"/>
    <property type="match status" value="1"/>
</dbReference>
<dbReference type="InterPro" id="IPR009048">
    <property type="entry name" value="A-macroglobulin_rcpt-bd"/>
</dbReference>
<dbReference type="Pfam" id="PF07677">
    <property type="entry name" value="A2M_recep"/>
    <property type="match status" value="1"/>
</dbReference>
<dbReference type="SMART" id="SM00104">
    <property type="entry name" value="ANATO"/>
    <property type="match status" value="1"/>
</dbReference>
<dbReference type="Pfam" id="PF17790">
    <property type="entry name" value="MG1"/>
    <property type="match status" value="1"/>
</dbReference>
<sequence length="1567" mass="175757">MLVELVLLAAVALSLPLLSNGEVLYVMSAPNPLRVGSMERVFVEAQGYSGDDLNVQIKVMNFHAQNKLLYTTSVSLNSANKYQALKDIKIPEGPDFFDEDYTGSQYVNLYAQFPSHKLEKVVLVSFQTGYIFIQMDKTIYTPESTVLPSFEVKLTVSKSFFYVDDDELTVNINARYLFEEPVKGVCFVVFGVIQGVDRTSFPGSLQRVELKDGAGKAVLKRQHINKTFTDINMLLHKSLYISVNVLTDTGSEMVKAEKKGIFIVKSPYSIHFKKTPPYFKPGMPYDISVYVTNPDDSPAKDIDVEVLQKDQRVLGKTHDNGIAKITINTRAGDSELPITVTTKVDGLGDGRQGTQNMTAKSYQTKDNSQNYIHIHIHSTDVKIKDQLKVDLSLGSSPAAQNDNHEITFLILSKGQLINSQKIEWNKGQGLMSLPLMVNKDMIPSFRVVAYYHVGQNEVVSDSVWIDVKDTCMGLLKVKDVRHSGSYAPQKRVTLSIIGDPGAKVGLVAVDKGVYVLNDKSRLTQTKIWDMIEKHDTGCTAGSGMDSMGVFYDAGLVFAFNTAKGTPQRTVSSCPVNSRRRRAVTVNDVGTTLASQYTGLERQCCMDGMRNNILDYTCERRSQYISDGTECVGAFLKCCREMVTKGEEAKIDQLTLARSEEEDDRFESLDEIKSRSFFPESWLWKEENLPQCPKDEECAIQKSIDLPDSITSWQITAIGLSKTHGICVSEPLTLIVRKNFFLDLKLPYSAVRNEQLEIKAVLHNYIDDTITVRVELRETSDVCSSASKKGKYVVTVMVDPMSTRSVPFVIIPMKLGLHTIEVKASVRDWGVQDGVKKELRVVAEGVRTKLQVKNVELDPARHGGTDIVHVGSGALTDQVPNTLASTHISVTGQQLAQTIEAAISGSPLGDLLQQPSGCGEQNMMKMTLPLIATLYLDETKQWDKVGLERRKEAVNFIKMGYEQEMAYRKADGSYATFLYERSGTWLTAYVVKVFAMANPFIVISKDVLCSAVKWLVMERQRPNGIFEESGKILTPSMMGDVLGKDVDDTLTAFVLIAMQEAHTFCTNYDGLSELPDSMKKAMQYLESRNQYLTNPYSVAMTSYALANKGKLNKDILFKFSSTDRTHWPAPGKNLFTLEATAYALLALVKAGAYEEAGPIVRWLNRLGFKGGEESYTQATIMVFQAVAEYKMKAGKVKDIDLNVDIDIAGRAQVIKWSFNKRNALLTRSDKVMLHENFTVTAKGTGQGGLLVTTLYYAMPKEKNQDCKNFVLDVELIKQDTEATETYKLYIDVLFNSDRNATMTILDISLLTGFEVDFEDLKQLSTGREKYIQKFEMDQTLSERGSLIIYLDQVSFKLPDKVAFRIHKVQDVGLLQPVGVTVYEYYAQENRCVKFYHPLKKDGTLNRLCQDDVCRCAEESCSYQKKLGDVSEIKLLDKACESHMDYVFKASMVNATLESYTDTYLMEIKMIIKEGTDLVLEGGKRLFLAHPSCREALDLKEGQSYLLIGDTADLIQSGHGFDYVLGERTWIEYWPTSDECNMQDQEKTRKRCLEIYDFVHEMQSEGCVN</sequence>
<dbReference type="InterPro" id="IPR035815">
    <property type="entry name" value="NTR_complement_C3"/>
</dbReference>
<dbReference type="CDD" id="cd00017">
    <property type="entry name" value="ANATO"/>
    <property type="match status" value="1"/>
</dbReference>
<feature type="chain" id="PRO_5035443108" evidence="6">
    <location>
        <begin position="22"/>
        <end position="1567"/>
    </location>
</feature>
<dbReference type="Gene3D" id="1.20.50.70">
    <property type="match status" value="1"/>
</dbReference>
<evidence type="ECO:0000256" key="2">
    <source>
        <dbReference type="ARBA" id="ARBA00022525"/>
    </source>
</evidence>
<dbReference type="InterPro" id="IPR041555">
    <property type="entry name" value="MG3"/>
</dbReference>
<evidence type="ECO:0000256" key="3">
    <source>
        <dbReference type="ARBA" id="ARBA00022729"/>
    </source>
</evidence>
<dbReference type="InterPro" id="IPR036595">
    <property type="entry name" value="A-macroglobulin_rcpt-bd_sf"/>
</dbReference>
<dbReference type="PROSITE" id="PS00477">
    <property type="entry name" value="ALPHA_2_MACROGLOBULIN"/>
    <property type="match status" value="1"/>
</dbReference>
<dbReference type="SMART" id="SM01419">
    <property type="entry name" value="Thiol-ester_cl"/>
    <property type="match status" value="1"/>
</dbReference>
<evidence type="ECO:0000256" key="5">
    <source>
        <dbReference type="ARBA" id="ARBA00023157"/>
    </source>
</evidence>
<dbReference type="GO" id="GO:0005615">
    <property type="term" value="C:extracellular space"/>
    <property type="evidence" value="ECO:0007669"/>
    <property type="project" value="InterPro"/>
</dbReference>
<evidence type="ECO:0000259" key="8">
    <source>
        <dbReference type="PROSITE" id="PS50189"/>
    </source>
</evidence>
<dbReference type="SMART" id="SM01359">
    <property type="entry name" value="A2M_N_2"/>
    <property type="match status" value="1"/>
</dbReference>
<keyword evidence="10" id="KW-1185">Reference proteome</keyword>
<dbReference type="SUPFAM" id="SSF47686">
    <property type="entry name" value="Anaphylotoxins (complement system)"/>
    <property type="match status" value="1"/>
</dbReference>